<feature type="transmembrane region" description="Helical" evidence="5">
    <location>
        <begin position="119"/>
        <end position="142"/>
    </location>
</feature>
<dbReference type="RefSeq" id="WP_010499172.1">
    <property type="nucleotide sequence ID" value="NZ_DAIMTB010000120.1"/>
</dbReference>
<dbReference type="InterPro" id="IPR009825">
    <property type="entry name" value="ECF_substrate-spec-like"/>
</dbReference>
<evidence type="ECO:0000256" key="3">
    <source>
        <dbReference type="ARBA" id="ARBA00022989"/>
    </source>
</evidence>
<dbReference type="OrthoDB" id="4550662at2"/>
<dbReference type="AlphaFoldDB" id="A0A0R2K2T3"/>
<keyword evidence="4 5" id="KW-0472">Membrane</keyword>
<evidence type="ECO:0000256" key="1">
    <source>
        <dbReference type="ARBA" id="ARBA00022475"/>
    </source>
</evidence>
<name>A0A0R2K2T3_9LACO</name>
<dbReference type="Proteomes" id="UP000051491">
    <property type="component" value="Unassembled WGS sequence"/>
</dbReference>
<dbReference type="Gene3D" id="1.10.1760.20">
    <property type="match status" value="1"/>
</dbReference>
<protein>
    <recommendedName>
        <fullName evidence="5">UPF0397 protein IV43_GL001949</fullName>
    </recommendedName>
</protein>
<gene>
    <name evidence="6" type="ORF">IV43_GL001949</name>
</gene>
<comment type="caution">
    <text evidence="6">The sequence shown here is derived from an EMBL/GenBank/DDBJ whole genome shotgun (WGS) entry which is preliminary data.</text>
</comment>
<reference evidence="6 7" key="1">
    <citation type="journal article" date="2015" name="Genome Announc.">
        <title>Expanding the biotechnology potential of lactobacilli through comparative genomics of 213 strains and associated genera.</title>
        <authorList>
            <person name="Sun Z."/>
            <person name="Harris H.M."/>
            <person name="McCann A."/>
            <person name="Guo C."/>
            <person name="Argimon S."/>
            <person name="Zhang W."/>
            <person name="Yang X."/>
            <person name="Jeffery I.B."/>
            <person name="Cooney J.C."/>
            <person name="Kagawa T.F."/>
            <person name="Liu W."/>
            <person name="Song Y."/>
            <person name="Salvetti E."/>
            <person name="Wrobel A."/>
            <person name="Rasinkangas P."/>
            <person name="Parkhill J."/>
            <person name="Rea M.C."/>
            <person name="O'Sullivan O."/>
            <person name="Ritari J."/>
            <person name="Douillard F.P."/>
            <person name="Paul Ross R."/>
            <person name="Yang R."/>
            <person name="Briner A.E."/>
            <person name="Felis G.E."/>
            <person name="de Vos W.M."/>
            <person name="Barrangou R."/>
            <person name="Klaenhammer T.R."/>
            <person name="Caufield P.W."/>
            <person name="Cui Y."/>
            <person name="Zhang H."/>
            <person name="O'Toole P.W."/>
        </authorList>
    </citation>
    <scope>NUCLEOTIDE SEQUENCE [LARGE SCALE GENOMIC DNA]</scope>
    <source>
        <strain evidence="6 7">DSM 15353</strain>
    </source>
</reference>
<dbReference type="PANTHER" id="PTHR37815:SF3">
    <property type="entry name" value="UPF0397 PROTEIN SPR0429"/>
    <property type="match status" value="1"/>
</dbReference>
<proteinExistence type="inferred from homology"/>
<evidence type="ECO:0000256" key="2">
    <source>
        <dbReference type="ARBA" id="ARBA00022692"/>
    </source>
</evidence>
<keyword evidence="3 5" id="KW-1133">Transmembrane helix</keyword>
<dbReference type="Pfam" id="PF07155">
    <property type="entry name" value="ECF-ribofla_trS"/>
    <property type="match status" value="1"/>
</dbReference>
<dbReference type="GO" id="GO:0005886">
    <property type="term" value="C:plasma membrane"/>
    <property type="evidence" value="ECO:0007669"/>
    <property type="project" value="UniProtKB-SubCell"/>
</dbReference>
<dbReference type="HAMAP" id="MF_01572">
    <property type="entry name" value="UPF0397"/>
    <property type="match status" value="1"/>
</dbReference>
<sequence>MAGKKGAKGLSVQAVVATGIGIAIVFVLKRFLPIPTGVPNTTIDLGEAFLAFLGAIFGPAVGGLTAFFAHLFTDLTWGDPWWSWIIADALFGIVIGYSRNFLKVKQEPLTTAKLVKFNVLQVAANIVCWGVIAPLGDIWIYSQPAGKVFLQGIVATLTNSIAIGVVATLLLIAYGKTQTQNKKLTKE</sequence>
<evidence type="ECO:0000256" key="4">
    <source>
        <dbReference type="ARBA" id="ARBA00023136"/>
    </source>
</evidence>
<dbReference type="EMBL" id="JQBK01000071">
    <property type="protein sequence ID" value="KRN81372.1"/>
    <property type="molecule type" value="Genomic_DNA"/>
</dbReference>
<dbReference type="PATRIC" id="fig|89059.3.peg.2065"/>
<dbReference type="PANTHER" id="PTHR37815">
    <property type="entry name" value="UPF0397 PROTEIN BC_2624-RELATED"/>
    <property type="match status" value="1"/>
</dbReference>
<feature type="transmembrane region" description="Helical" evidence="5">
    <location>
        <begin position="49"/>
        <end position="69"/>
    </location>
</feature>
<comment type="subcellular location">
    <subcellularLocation>
        <location evidence="5">Cell membrane</location>
        <topology evidence="5">Multi-pass membrane protein</topology>
    </subcellularLocation>
</comment>
<dbReference type="InterPro" id="IPR022914">
    <property type="entry name" value="UPF0397"/>
</dbReference>
<organism evidence="6 7">
    <name type="scientific">Ligilactobacillus acidipiscis</name>
    <dbReference type="NCBI Taxonomy" id="89059"/>
    <lineage>
        <taxon>Bacteria</taxon>
        <taxon>Bacillati</taxon>
        <taxon>Bacillota</taxon>
        <taxon>Bacilli</taxon>
        <taxon>Lactobacillales</taxon>
        <taxon>Lactobacillaceae</taxon>
        <taxon>Ligilactobacillus</taxon>
    </lineage>
</organism>
<keyword evidence="1 5" id="KW-1003">Cell membrane</keyword>
<dbReference type="NCBIfam" id="NF010182">
    <property type="entry name" value="PRK13661.1"/>
    <property type="match status" value="1"/>
</dbReference>
<feature type="transmembrane region" description="Helical" evidence="5">
    <location>
        <begin position="81"/>
        <end position="98"/>
    </location>
</feature>
<feature type="transmembrane region" description="Helical" evidence="5">
    <location>
        <begin position="148"/>
        <end position="174"/>
    </location>
</feature>
<comment type="similarity">
    <text evidence="5">Belongs to the UPF0397 family.</text>
</comment>
<evidence type="ECO:0000313" key="7">
    <source>
        <dbReference type="Proteomes" id="UP000051491"/>
    </source>
</evidence>
<feature type="transmembrane region" description="Helical" evidence="5">
    <location>
        <begin position="12"/>
        <end position="28"/>
    </location>
</feature>
<evidence type="ECO:0000256" key="5">
    <source>
        <dbReference type="HAMAP-Rule" id="MF_01572"/>
    </source>
</evidence>
<evidence type="ECO:0000313" key="6">
    <source>
        <dbReference type="EMBL" id="KRN81372.1"/>
    </source>
</evidence>
<accession>A0A0R2K2T3</accession>
<keyword evidence="2 5" id="KW-0812">Transmembrane</keyword>